<dbReference type="GO" id="GO:0055085">
    <property type="term" value="P:transmembrane transport"/>
    <property type="evidence" value="ECO:0007669"/>
    <property type="project" value="InterPro"/>
</dbReference>
<dbReference type="KEGG" id="piv:NCTC13079_01443"/>
<feature type="transmembrane region" description="Helical" evidence="7">
    <location>
        <begin position="149"/>
        <end position="169"/>
    </location>
</feature>
<feature type="transmembrane region" description="Helical" evidence="7">
    <location>
        <begin position="49"/>
        <end position="71"/>
    </location>
</feature>
<dbReference type="OrthoDB" id="9783218at2"/>
<dbReference type="InterPro" id="IPR050366">
    <property type="entry name" value="BP-dependent_transpt_permease"/>
</dbReference>
<sequence>MMQKDNFNRTAVDPSLFAPAVKDENRERITRPVIGYWADVFRRLRQNKLAMVGLITILLLLILAFVGPAIVGYDYASQDYTKINMAPSAENLFGTDELGRDLFTRVCYGIRYSLLIGILAAAMDFVVGVTYGGIAGMASARVDNIMMRIAEVVYAIPYLLIVILISVMFSSEQGASLFTLVLAMSITGWVPMAIMVRGQVLQLRENEYVTASRSLGADNGYILKNHIIPNTLGPILVNITLTVPRAIFSEATLSFMSLGLQPPQPSLGVLSNDGLGVMGIGLFYQIFFPALMISLIMFSFNVLGDGLRDALDPRLRK</sequence>
<dbReference type="InterPro" id="IPR035906">
    <property type="entry name" value="MetI-like_sf"/>
</dbReference>
<keyword evidence="3" id="KW-1003">Cell membrane</keyword>
<dbReference type="Proteomes" id="UP000269544">
    <property type="component" value="Chromosome"/>
</dbReference>
<comment type="subcellular location">
    <subcellularLocation>
        <location evidence="1 7">Cell membrane</location>
        <topology evidence="1 7">Multi-pass membrane protein</topology>
    </subcellularLocation>
</comment>
<dbReference type="AlphaFoldDB" id="A0A3S5BWL4"/>
<keyword evidence="6 7" id="KW-0472">Membrane</keyword>
<evidence type="ECO:0000256" key="7">
    <source>
        <dbReference type="RuleBase" id="RU363032"/>
    </source>
</evidence>
<dbReference type="Pfam" id="PF12911">
    <property type="entry name" value="OppC_N"/>
    <property type="match status" value="1"/>
</dbReference>
<dbReference type="GO" id="GO:0005886">
    <property type="term" value="C:plasma membrane"/>
    <property type="evidence" value="ECO:0007669"/>
    <property type="project" value="UniProtKB-SubCell"/>
</dbReference>
<dbReference type="Gene3D" id="1.10.3720.10">
    <property type="entry name" value="MetI-like"/>
    <property type="match status" value="1"/>
</dbReference>
<keyword evidence="2 7" id="KW-0813">Transport</keyword>
<dbReference type="EMBL" id="LR134523">
    <property type="protein sequence ID" value="VEJ36239.1"/>
    <property type="molecule type" value="Genomic_DNA"/>
</dbReference>
<dbReference type="PROSITE" id="PS50928">
    <property type="entry name" value="ABC_TM1"/>
    <property type="match status" value="1"/>
</dbReference>
<evidence type="ECO:0000259" key="8">
    <source>
        <dbReference type="PROSITE" id="PS50928"/>
    </source>
</evidence>
<comment type="similarity">
    <text evidence="7">Belongs to the binding-protein-dependent transport system permease family.</text>
</comment>
<evidence type="ECO:0000256" key="1">
    <source>
        <dbReference type="ARBA" id="ARBA00004651"/>
    </source>
</evidence>
<dbReference type="PANTHER" id="PTHR43386:SF22">
    <property type="entry name" value="OLIGOPEPTIDE TRANSPORT SYSTEM PERMEASE PROTEIN OPPC"/>
    <property type="match status" value="1"/>
</dbReference>
<feature type="transmembrane region" description="Helical" evidence="7">
    <location>
        <begin position="175"/>
        <end position="196"/>
    </location>
</feature>
<dbReference type="RefSeq" id="WP_126466139.1">
    <property type="nucleotide sequence ID" value="NZ_JAUSWF010000004.1"/>
</dbReference>
<dbReference type="CDD" id="cd06261">
    <property type="entry name" value="TM_PBP2"/>
    <property type="match status" value="1"/>
</dbReference>
<proteinExistence type="inferred from homology"/>
<reference evidence="9 10" key="1">
    <citation type="submission" date="2018-12" db="EMBL/GenBank/DDBJ databases">
        <authorList>
            <consortium name="Pathogen Informatics"/>
        </authorList>
    </citation>
    <scope>NUCLEOTIDE SEQUENCE [LARGE SCALE GENOMIC DNA]</scope>
    <source>
        <strain evidence="9 10">NCTC13079</strain>
    </source>
</reference>
<gene>
    <name evidence="9" type="primary">gsiD_2</name>
    <name evidence="9" type="ORF">NCTC13079_01443</name>
</gene>
<feature type="domain" description="ABC transmembrane type-1" evidence="8">
    <location>
        <begin position="110"/>
        <end position="304"/>
    </location>
</feature>
<keyword evidence="5 7" id="KW-1133">Transmembrane helix</keyword>
<dbReference type="SUPFAM" id="SSF161098">
    <property type="entry name" value="MetI-like"/>
    <property type="match status" value="1"/>
</dbReference>
<keyword evidence="4 7" id="KW-0812">Transmembrane</keyword>
<dbReference type="InterPro" id="IPR000515">
    <property type="entry name" value="MetI-like"/>
</dbReference>
<evidence type="ECO:0000256" key="6">
    <source>
        <dbReference type="ARBA" id="ARBA00023136"/>
    </source>
</evidence>
<dbReference type="PANTHER" id="PTHR43386">
    <property type="entry name" value="OLIGOPEPTIDE TRANSPORT SYSTEM PERMEASE PROTEIN APPC"/>
    <property type="match status" value="1"/>
</dbReference>
<evidence type="ECO:0000256" key="2">
    <source>
        <dbReference type="ARBA" id="ARBA00022448"/>
    </source>
</evidence>
<evidence type="ECO:0000256" key="4">
    <source>
        <dbReference type="ARBA" id="ARBA00022692"/>
    </source>
</evidence>
<protein>
    <submittedName>
        <fullName evidence="9">Glutathione transport system permease protein gsiD</fullName>
    </submittedName>
</protein>
<dbReference type="Pfam" id="PF00528">
    <property type="entry name" value="BPD_transp_1"/>
    <property type="match status" value="1"/>
</dbReference>
<feature type="transmembrane region" description="Helical" evidence="7">
    <location>
        <begin position="112"/>
        <end position="137"/>
    </location>
</feature>
<organism evidence="9 10">
    <name type="scientific">Aedoeadaptatus ivorii</name>
    <dbReference type="NCBI Taxonomy" id="54006"/>
    <lineage>
        <taxon>Bacteria</taxon>
        <taxon>Bacillati</taxon>
        <taxon>Bacillota</taxon>
        <taxon>Tissierellia</taxon>
        <taxon>Tissierellales</taxon>
        <taxon>Peptoniphilaceae</taxon>
        <taxon>Aedoeadaptatus</taxon>
    </lineage>
</organism>
<name>A0A3S5BWL4_9FIRM</name>
<keyword evidence="10" id="KW-1185">Reference proteome</keyword>
<evidence type="ECO:0000256" key="5">
    <source>
        <dbReference type="ARBA" id="ARBA00022989"/>
    </source>
</evidence>
<accession>A0A3S5BWL4</accession>
<evidence type="ECO:0000256" key="3">
    <source>
        <dbReference type="ARBA" id="ARBA00022475"/>
    </source>
</evidence>
<feature type="transmembrane region" description="Helical" evidence="7">
    <location>
        <begin position="282"/>
        <end position="303"/>
    </location>
</feature>
<evidence type="ECO:0000313" key="9">
    <source>
        <dbReference type="EMBL" id="VEJ36239.1"/>
    </source>
</evidence>
<evidence type="ECO:0000313" key="10">
    <source>
        <dbReference type="Proteomes" id="UP000269544"/>
    </source>
</evidence>
<dbReference type="InterPro" id="IPR025966">
    <property type="entry name" value="OppC_N"/>
</dbReference>